<comment type="caution">
    <text evidence="2">The sequence shown here is derived from an EMBL/GenBank/DDBJ whole genome shotgun (WGS) entry which is preliminary data.</text>
</comment>
<dbReference type="InterPro" id="IPR036866">
    <property type="entry name" value="RibonucZ/Hydroxyglut_hydro"/>
</dbReference>
<keyword evidence="2" id="KW-0378">Hydrolase</keyword>
<dbReference type="Pfam" id="PF00753">
    <property type="entry name" value="Lactamase_B"/>
    <property type="match status" value="1"/>
</dbReference>
<dbReference type="PANTHER" id="PTHR42951">
    <property type="entry name" value="METALLO-BETA-LACTAMASE DOMAIN-CONTAINING"/>
    <property type="match status" value="1"/>
</dbReference>
<dbReference type="SMART" id="SM00849">
    <property type="entry name" value="Lactamase_B"/>
    <property type="match status" value="1"/>
</dbReference>
<name>A0A6A9V1U2_9ACTN</name>
<dbReference type="InterPro" id="IPR001279">
    <property type="entry name" value="Metallo-B-lactamas"/>
</dbReference>
<keyword evidence="3" id="KW-1185">Reference proteome</keyword>
<feature type="domain" description="Metallo-beta-lactamase" evidence="1">
    <location>
        <begin position="81"/>
        <end position="262"/>
    </location>
</feature>
<accession>A0A6A9V1U2</accession>
<reference evidence="2 3" key="1">
    <citation type="submission" date="2019-12" db="EMBL/GenBank/DDBJ databases">
        <title>Auraticoccus cholistani sp. nov., an actinomycete isolated from soil of Cholistan desert.</title>
        <authorList>
            <person name="Cheema M.T."/>
        </authorList>
    </citation>
    <scope>NUCLEOTIDE SEQUENCE [LARGE SCALE GENOMIC DNA]</scope>
    <source>
        <strain evidence="2 3">F435</strain>
    </source>
</reference>
<dbReference type="PANTHER" id="PTHR42951:SF4">
    <property type="entry name" value="ACYL-COENZYME A THIOESTERASE MBLAC2"/>
    <property type="match status" value="1"/>
</dbReference>
<dbReference type="SUPFAM" id="SSF56281">
    <property type="entry name" value="Metallo-hydrolase/oxidoreductase"/>
    <property type="match status" value="1"/>
</dbReference>
<dbReference type="EMBL" id="WPCU01000010">
    <property type="protein sequence ID" value="MVA77543.1"/>
    <property type="molecule type" value="Genomic_DNA"/>
</dbReference>
<dbReference type="InterPro" id="IPR050855">
    <property type="entry name" value="NDM-1-like"/>
</dbReference>
<evidence type="ECO:0000313" key="3">
    <source>
        <dbReference type="Proteomes" id="UP000435304"/>
    </source>
</evidence>
<organism evidence="2 3">
    <name type="scientific">Auraticoccus cholistanensis</name>
    <dbReference type="NCBI Taxonomy" id="2656650"/>
    <lineage>
        <taxon>Bacteria</taxon>
        <taxon>Bacillati</taxon>
        <taxon>Actinomycetota</taxon>
        <taxon>Actinomycetes</taxon>
        <taxon>Propionibacteriales</taxon>
        <taxon>Propionibacteriaceae</taxon>
        <taxon>Auraticoccus</taxon>
    </lineage>
</organism>
<dbReference type="GO" id="GO:0016787">
    <property type="term" value="F:hydrolase activity"/>
    <property type="evidence" value="ECO:0007669"/>
    <property type="project" value="UniProtKB-KW"/>
</dbReference>
<dbReference type="Gene3D" id="3.60.15.10">
    <property type="entry name" value="Ribonuclease Z/Hydroxyacylglutathione hydrolase-like"/>
    <property type="match status" value="1"/>
</dbReference>
<evidence type="ECO:0000313" key="2">
    <source>
        <dbReference type="EMBL" id="MVA77543.1"/>
    </source>
</evidence>
<sequence>MALDQGLGTDRLLAGDVVGHDGPQHLQLPVLQHVLLLPARGDWHSSRQSASLAVVQPGAGRSGSWQLVADRVWRAVAEPDSVTVAVVAGEEAALVVDPGSTPEQGRALRAEAEELTGLPVRGAVATHAHSDHAFGLAAFDDLTTWGHEGLAEALRAEPARTAARRLGLDPAALAAPNRPFALAAGVDLGGRWVELAHLGEGHTTSDVVVVVADAGVVLVGDLLESAGPPWWGEDSAPDAWPATLDAVLGLLAGGRVRALPGHGPALSFSDALLQRGQVAAVAGEIERLLVAGTPVEQAAAQGSWPFPVEHVAAGVPTGYRRLTERGVRPSRDLPITPVRRPD</sequence>
<dbReference type="AlphaFoldDB" id="A0A6A9V1U2"/>
<proteinExistence type="predicted"/>
<protein>
    <submittedName>
        <fullName evidence="2">MBL fold metallo-hydrolase</fullName>
    </submittedName>
</protein>
<gene>
    <name evidence="2" type="ORF">GC722_16185</name>
</gene>
<evidence type="ECO:0000259" key="1">
    <source>
        <dbReference type="SMART" id="SM00849"/>
    </source>
</evidence>
<dbReference type="Proteomes" id="UP000435304">
    <property type="component" value="Unassembled WGS sequence"/>
</dbReference>